<reference evidence="2 3" key="1">
    <citation type="submission" date="2020-02" db="EMBL/GenBank/DDBJ databases">
        <title>Characterization of phylogenetic diversity of novel bifidobacterial species isolated in Czech ZOOs.</title>
        <authorList>
            <person name="Lugli G.A."/>
            <person name="Vera N.B."/>
            <person name="Ventura M."/>
        </authorList>
    </citation>
    <scope>NUCLEOTIDE SEQUENCE [LARGE SCALE GENOMIC DNA]</scope>
    <source>
        <strain evidence="2 3">DSM 109958</strain>
    </source>
</reference>
<dbReference type="InterPro" id="IPR029044">
    <property type="entry name" value="Nucleotide-diphossugar_trans"/>
</dbReference>
<accession>A0A7Y0F1H1</accession>
<evidence type="ECO:0000313" key="3">
    <source>
        <dbReference type="Proteomes" id="UP000588277"/>
    </source>
</evidence>
<sequence>MNAHRQSEETFSETATASVSSASVSSVAVSSSAASASDVTVIITSFDQGRMPVAAARSALRQTMCPARVIVVDDGSTDPASVAALDELSALDGVTLIRQTNAGVSAARNAGIAAARTPYICVLDGDDLLMPGFLASAVALLDADPHMVAASSWLKCYGVLDCVVRPGGGRIEDFLPRNACPADCVFRRELWERAGGYDETMREGFEDWEFMLRLLEAGGEDTAVGIVPEPLINYRTAPGSSNVRSMRRRTRLLGRIIERHRASYAAHMESALLALDALAGERLGMWEDAVQVHPELRQHSMRTRGFLEHPSYGDGGMASAVRINRARCSAPFYPADAS</sequence>
<dbReference type="CDD" id="cd00761">
    <property type="entry name" value="Glyco_tranf_GTA_type"/>
    <property type="match status" value="1"/>
</dbReference>
<protein>
    <submittedName>
        <fullName evidence="2">Glycosyltransferase, group 2 family protein</fullName>
    </submittedName>
</protein>
<dbReference type="PANTHER" id="PTHR43685">
    <property type="entry name" value="GLYCOSYLTRANSFERASE"/>
    <property type="match status" value="1"/>
</dbReference>
<dbReference type="InterPro" id="IPR050834">
    <property type="entry name" value="Glycosyltransf_2"/>
</dbReference>
<evidence type="ECO:0000259" key="1">
    <source>
        <dbReference type="Pfam" id="PF00535"/>
    </source>
</evidence>
<dbReference type="Pfam" id="PF00535">
    <property type="entry name" value="Glycos_transf_2"/>
    <property type="match status" value="1"/>
</dbReference>
<comment type="caution">
    <text evidence="2">The sequence shown here is derived from an EMBL/GenBank/DDBJ whole genome shotgun (WGS) entry which is preliminary data.</text>
</comment>
<dbReference type="PANTHER" id="PTHR43685:SF2">
    <property type="entry name" value="GLYCOSYLTRANSFERASE 2-LIKE DOMAIN-CONTAINING PROTEIN"/>
    <property type="match status" value="1"/>
</dbReference>
<dbReference type="SUPFAM" id="SSF53448">
    <property type="entry name" value="Nucleotide-diphospho-sugar transferases"/>
    <property type="match status" value="1"/>
</dbReference>
<keyword evidence="3" id="KW-1185">Reference proteome</keyword>
<name>A0A7Y0F1H1_9BIFI</name>
<feature type="domain" description="Glycosyltransferase 2-like" evidence="1">
    <location>
        <begin position="41"/>
        <end position="157"/>
    </location>
</feature>
<evidence type="ECO:0000313" key="2">
    <source>
        <dbReference type="EMBL" id="NMN00290.1"/>
    </source>
</evidence>
<dbReference type="GO" id="GO:0016740">
    <property type="term" value="F:transferase activity"/>
    <property type="evidence" value="ECO:0007669"/>
    <property type="project" value="UniProtKB-KW"/>
</dbReference>
<keyword evidence="2" id="KW-0808">Transferase</keyword>
<dbReference type="InterPro" id="IPR001173">
    <property type="entry name" value="Glyco_trans_2-like"/>
</dbReference>
<dbReference type="EMBL" id="JAAIIH010000004">
    <property type="protein sequence ID" value="NMN00290.1"/>
    <property type="molecule type" value="Genomic_DNA"/>
</dbReference>
<dbReference type="AlphaFoldDB" id="A0A7Y0F1H1"/>
<proteinExistence type="predicted"/>
<organism evidence="2 3">
    <name type="scientific">Bifidobacterium moraviense</name>
    <dbReference type="NCBI Taxonomy" id="2675323"/>
    <lineage>
        <taxon>Bacteria</taxon>
        <taxon>Bacillati</taxon>
        <taxon>Actinomycetota</taxon>
        <taxon>Actinomycetes</taxon>
        <taxon>Bifidobacteriales</taxon>
        <taxon>Bifidobacteriaceae</taxon>
        <taxon>Bifidobacterium</taxon>
    </lineage>
</organism>
<gene>
    <name evidence="2" type="ORF">G1C96_0868</name>
</gene>
<dbReference type="Gene3D" id="3.90.550.10">
    <property type="entry name" value="Spore Coat Polysaccharide Biosynthesis Protein SpsA, Chain A"/>
    <property type="match status" value="1"/>
</dbReference>
<dbReference type="Proteomes" id="UP000588277">
    <property type="component" value="Unassembled WGS sequence"/>
</dbReference>